<reference evidence="1 2" key="1">
    <citation type="submission" date="2011-03" db="EMBL/GenBank/DDBJ databases">
        <authorList>
            <person name="Weinstock G."/>
            <person name="Sodergren E."/>
            <person name="Clifton S."/>
            <person name="Fulton L."/>
            <person name="Fulton B."/>
            <person name="Courtney L."/>
            <person name="Fronick C."/>
            <person name="Harrison M."/>
            <person name="Strong C."/>
            <person name="Farmer C."/>
            <person name="Delahaunty K."/>
            <person name="Markovic C."/>
            <person name="Hall O."/>
            <person name="Minx P."/>
            <person name="Tomlinson C."/>
            <person name="Mitreva M."/>
            <person name="Hou S."/>
            <person name="Chen J."/>
            <person name="Wollam A."/>
            <person name="Pepin K.H."/>
            <person name="Johnson M."/>
            <person name="Bhonagiri V."/>
            <person name="Zhang X."/>
            <person name="Suruliraj S."/>
            <person name="Warren W."/>
            <person name="Chinwalla A."/>
            <person name="Mardis E.R."/>
            <person name="Wilson R.K."/>
        </authorList>
    </citation>
    <scope>NUCLEOTIDE SEQUENCE [LARGE SCALE GENOMIC DNA]</scope>
    <source>
        <strain evidence="1 2">YIT 11840</strain>
    </source>
</reference>
<evidence type="ECO:0000313" key="2">
    <source>
        <dbReference type="Proteomes" id="UP000003598"/>
    </source>
</evidence>
<dbReference type="EMBL" id="AFFY01000046">
    <property type="protein sequence ID" value="EHG99090.1"/>
    <property type="molecule type" value="Genomic_DNA"/>
</dbReference>
<protein>
    <recommendedName>
        <fullName evidence="3">Thioredoxin domain-containing protein</fullName>
    </recommendedName>
</protein>
<dbReference type="HOGENOM" id="CLU_1747865_0_0_10"/>
<dbReference type="Proteomes" id="UP000003598">
    <property type="component" value="Unassembled WGS sequence"/>
</dbReference>
<dbReference type="AlphaFoldDB" id="G5SUI8"/>
<evidence type="ECO:0000313" key="1">
    <source>
        <dbReference type="EMBL" id="EHG99090.1"/>
    </source>
</evidence>
<proteinExistence type="predicted"/>
<comment type="caution">
    <text evidence="1">The sequence shown here is derived from an EMBL/GenBank/DDBJ whole genome shotgun (WGS) entry which is preliminary data.</text>
</comment>
<dbReference type="OrthoDB" id="1449040at2"/>
<evidence type="ECO:0008006" key="3">
    <source>
        <dbReference type="Google" id="ProtNLM"/>
    </source>
</evidence>
<dbReference type="STRING" id="762968.HMPREF9441_03048"/>
<gene>
    <name evidence="1" type="ORF">HMPREF9441_03048</name>
</gene>
<dbReference type="eggNOG" id="ENOG502ZMZD">
    <property type="taxonomic scope" value="Bacteria"/>
</dbReference>
<name>G5SUI8_9BACT</name>
<keyword evidence="2" id="KW-1185">Reference proteome</keyword>
<organism evidence="1 2">
    <name type="scientific">Paraprevotella clara YIT 11840</name>
    <dbReference type="NCBI Taxonomy" id="762968"/>
    <lineage>
        <taxon>Bacteria</taxon>
        <taxon>Pseudomonadati</taxon>
        <taxon>Bacteroidota</taxon>
        <taxon>Bacteroidia</taxon>
        <taxon>Bacteroidales</taxon>
        <taxon>Prevotellaceae</taxon>
        <taxon>Paraprevotella</taxon>
    </lineage>
</organism>
<accession>G5SUI8</accession>
<sequence length="149" mass="17401">MAKKLYFLLILFLCYQGLKEKETVNRYLSEYKLVVYMDSISCMSCGLKTMHEWDVYVELSDSLEGVFDILFIVSPKHNELGLVKIKVLSENFKYPVFIDDKNIFSKINPCIPSEEQFHVFLLDKDNRIILVGNPLKSNKIHNLLIKSMK</sequence>